<reference evidence="2" key="1">
    <citation type="submission" date="2015-04" db="UniProtKB">
        <authorList>
            <consortium name="EnsemblPlants"/>
        </authorList>
    </citation>
    <scope>IDENTIFICATION</scope>
</reference>
<feature type="compositionally biased region" description="Basic residues" evidence="1">
    <location>
        <begin position="1"/>
        <end position="12"/>
    </location>
</feature>
<dbReference type="Gramene" id="OPUNC01G30100.1">
    <property type="protein sequence ID" value="OPUNC01G30100.1"/>
    <property type="gene ID" value="OPUNC01G30100"/>
</dbReference>
<dbReference type="Proteomes" id="UP000026962">
    <property type="component" value="Chromosome 1"/>
</dbReference>
<organism evidence="2">
    <name type="scientific">Oryza punctata</name>
    <name type="common">Red rice</name>
    <dbReference type="NCBI Taxonomy" id="4537"/>
    <lineage>
        <taxon>Eukaryota</taxon>
        <taxon>Viridiplantae</taxon>
        <taxon>Streptophyta</taxon>
        <taxon>Embryophyta</taxon>
        <taxon>Tracheophyta</taxon>
        <taxon>Spermatophyta</taxon>
        <taxon>Magnoliopsida</taxon>
        <taxon>Liliopsida</taxon>
        <taxon>Poales</taxon>
        <taxon>Poaceae</taxon>
        <taxon>BOP clade</taxon>
        <taxon>Oryzoideae</taxon>
        <taxon>Oryzeae</taxon>
        <taxon>Oryzinae</taxon>
        <taxon>Oryza</taxon>
    </lineage>
</organism>
<sequence>MECKREKNKNKSKQREKEKKKVKKKECTSLSIQQPQDPVEIKQALKAIESAAGRLIGGIGGAGGRGRERGVVRGGAAAVVEVLGVAGGVVAERDGPGGGARRGRRAADAPRLLRQAPEQPPPRPVAAPARGGADVAHHELQAPDHRGAASPACAAGAGAGAGQRRPRRGKAA</sequence>
<evidence type="ECO:0000256" key="1">
    <source>
        <dbReference type="SAM" id="MobiDB-lite"/>
    </source>
</evidence>
<evidence type="ECO:0000313" key="3">
    <source>
        <dbReference type="Proteomes" id="UP000026962"/>
    </source>
</evidence>
<dbReference type="HOGENOM" id="CLU_1557762_0_0_1"/>
<feature type="region of interest" description="Disordered" evidence="1">
    <location>
        <begin position="1"/>
        <end position="37"/>
    </location>
</feature>
<protein>
    <submittedName>
        <fullName evidence="2">Uncharacterized protein</fullName>
    </submittedName>
</protein>
<evidence type="ECO:0000313" key="2">
    <source>
        <dbReference type="EnsemblPlants" id="OPUNC01G30100.1"/>
    </source>
</evidence>
<dbReference type="AlphaFoldDB" id="A0A0E0JNR7"/>
<feature type="region of interest" description="Disordered" evidence="1">
    <location>
        <begin position="90"/>
        <end position="172"/>
    </location>
</feature>
<keyword evidence="3" id="KW-1185">Reference proteome</keyword>
<name>A0A0E0JNR7_ORYPU</name>
<dbReference type="EnsemblPlants" id="OPUNC01G30100.1">
    <property type="protein sequence ID" value="OPUNC01G30100.1"/>
    <property type="gene ID" value="OPUNC01G30100"/>
</dbReference>
<accession>A0A0E0JNR7</accession>
<feature type="compositionally biased region" description="Basic and acidic residues" evidence="1">
    <location>
        <begin position="135"/>
        <end position="147"/>
    </location>
</feature>
<reference evidence="2" key="2">
    <citation type="submission" date="2018-05" db="EMBL/GenBank/DDBJ databases">
        <title>OpunRS2 (Oryza punctata Reference Sequence Version 2).</title>
        <authorList>
            <person name="Zhang J."/>
            <person name="Kudrna D."/>
            <person name="Lee S."/>
            <person name="Talag J."/>
            <person name="Welchert J."/>
            <person name="Wing R.A."/>
        </authorList>
    </citation>
    <scope>NUCLEOTIDE SEQUENCE [LARGE SCALE GENOMIC DNA]</scope>
</reference>
<proteinExistence type="predicted"/>